<reference evidence="1" key="1">
    <citation type="submission" date="2019-08" db="EMBL/GenBank/DDBJ databases">
        <authorList>
            <person name="Kucharzyk K."/>
            <person name="Murdoch R.W."/>
            <person name="Higgins S."/>
            <person name="Loffler F."/>
        </authorList>
    </citation>
    <scope>NUCLEOTIDE SEQUENCE</scope>
</reference>
<proteinExistence type="predicted"/>
<sequence>MVLRIVAVQSIKDYKREPQPSKEGLKRKKPNTFANVLKTAMK</sequence>
<name>A0A644TM05_9ZZZZ</name>
<evidence type="ECO:0000313" key="1">
    <source>
        <dbReference type="EMBL" id="MPL67996.1"/>
    </source>
</evidence>
<comment type="caution">
    <text evidence="1">The sequence shown here is derived from an EMBL/GenBank/DDBJ whole genome shotgun (WGS) entry which is preliminary data.</text>
</comment>
<dbReference type="EMBL" id="VSSQ01000039">
    <property type="protein sequence ID" value="MPL67996.1"/>
    <property type="molecule type" value="Genomic_DNA"/>
</dbReference>
<protein>
    <submittedName>
        <fullName evidence="1">Uncharacterized protein</fullName>
    </submittedName>
</protein>
<dbReference type="AlphaFoldDB" id="A0A644TM05"/>
<organism evidence="1">
    <name type="scientific">bioreactor metagenome</name>
    <dbReference type="NCBI Taxonomy" id="1076179"/>
    <lineage>
        <taxon>unclassified sequences</taxon>
        <taxon>metagenomes</taxon>
        <taxon>ecological metagenomes</taxon>
    </lineage>
</organism>
<accession>A0A644TM05</accession>
<gene>
    <name evidence="1" type="ORF">SDC9_13700</name>
</gene>